<dbReference type="Proteomes" id="UP000321409">
    <property type="component" value="Unassembled WGS sequence"/>
</dbReference>
<evidence type="ECO:0000313" key="2">
    <source>
        <dbReference type="Proteomes" id="UP000321409"/>
    </source>
</evidence>
<keyword evidence="2" id="KW-1185">Reference proteome</keyword>
<accession>A0ABQ0XBZ4</accession>
<organism evidence="1 2">
    <name type="scientific">Lentilactobacillus diolivorans</name>
    <dbReference type="NCBI Taxonomy" id="179838"/>
    <lineage>
        <taxon>Bacteria</taxon>
        <taxon>Bacillati</taxon>
        <taxon>Bacillota</taxon>
        <taxon>Bacilli</taxon>
        <taxon>Lactobacillales</taxon>
        <taxon>Lactobacillaceae</taxon>
        <taxon>Lentilactobacillus</taxon>
    </lineage>
</organism>
<proteinExistence type="predicted"/>
<dbReference type="EMBL" id="BKAB01000014">
    <property type="protein sequence ID" value="GEP23611.1"/>
    <property type="molecule type" value="Genomic_DNA"/>
</dbReference>
<comment type="caution">
    <text evidence="1">The sequence shown here is derived from an EMBL/GenBank/DDBJ whole genome shotgun (WGS) entry which is preliminary data.</text>
</comment>
<evidence type="ECO:0000313" key="1">
    <source>
        <dbReference type="EMBL" id="GEP23611.1"/>
    </source>
</evidence>
<dbReference type="RefSeq" id="WP_057865817.1">
    <property type="nucleotide sequence ID" value="NZ_BKAB01000014.1"/>
</dbReference>
<sequence>MKKILLRVFFLTIGMYTLLLFTSSLTTHAAIWHRYNPSLLGVARDQRILKYAGANWGQYEGYDQKRYFKDSNTTCYRYDARRRLMVIRYVNHDKRLKVNYNYRKLVFRHGQKTPIIAYYYRLGHQAFAYLYTIKFWMIHPIRF</sequence>
<gene>
    <name evidence="1" type="ORF">LDI01_12040</name>
</gene>
<protein>
    <submittedName>
        <fullName evidence="1">Uncharacterized protein</fullName>
    </submittedName>
</protein>
<reference evidence="1 2" key="1">
    <citation type="submission" date="2019-07" db="EMBL/GenBank/DDBJ databases">
        <title>Whole genome shotgun sequence of Lactobacillus diolivorans NBRC 107869.</title>
        <authorList>
            <person name="Hosoyama A."/>
            <person name="Uohara A."/>
            <person name="Ohji S."/>
            <person name="Ichikawa N."/>
        </authorList>
    </citation>
    <scope>NUCLEOTIDE SEQUENCE [LARGE SCALE GENOMIC DNA]</scope>
    <source>
        <strain evidence="1 2">NBRC 107869</strain>
    </source>
</reference>
<name>A0ABQ0XBZ4_9LACO</name>